<name>A0ABP7ZL91_9MICO</name>
<accession>A0ABP7ZL91</accession>
<organism evidence="2 3">
    <name type="scientific">Gryllotalpicola daejeonensis</name>
    <dbReference type="NCBI Taxonomy" id="993087"/>
    <lineage>
        <taxon>Bacteria</taxon>
        <taxon>Bacillati</taxon>
        <taxon>Actinomycetota</taxon>
        <taxon>Actinomycetes</taxon>
        <taxon>Micrococcales</taxon>
        <taxon>Microbacteriaceae</taxon>
        <taxon>Gryllotalpicola</taxon>
    </lineage>
</organism>
<dbReference type="InterPro" id="IPR036890">
    <property type="entry name" value="HATPase_C_sf"/>
</dbReference>
<dbReference type="EMBL" id="BAABBV010000001">
    <property type="protein sequence ID" value="GAA4162735.1"/>
    <property type="molecule type" value="Genomic_DNA"/>
</dbReference>
<evidence type="ECO:0000313" key="2">
    <source>
        <dbReference type="EMBL" id="GAA4162735.1"/>
    </source>
</evidence>
<reference evidence="2" key="1">
    <citation type="journal article" date="2014" name="Int. J. Syst. Evol. Microbiol.">
        <title>Complete genome of a new Firmicutes species belonging to the dominant human colonic microbiota ('Ruminococcus bicirculans') reveals two chromosomes and a selective capacity to utilize plant glucans.</title>
        <authorList>
            <consortium name="NISC Comparative Sequencing Program"/>
            <person name="Wegmann U."/>
            <person name="Louis P."/>
            <person name="Goesmann A."/>
            <person name="Henrissat B."/>
            <person name="Duncan S.H."/>
            <person name="Flint H.J."/>
        </authorList>
    </citation>
    <scope>NUCLEOTIDE SEQUENCE</scope>
    <source>
        <strain evidence="2">JCM 17590</strain>
    </source>
</reference>
<dbReference type="Proteomes" id="UP001415169">
    <property type="component" value="Unassembled WGS sequence"/>
</dbReference>
<dbReference type="SUPFAM" id="SSF55874">
    <property type="entry name" value="ATPase domain of HSP90 chaperone/DNA topoisomerase II/histidine kinase"/>
    <property type="match status" value="1"/>
</dbReference>
<keyword evidence="3" id="KW-1185">Reference proteome</keyword>
<reference evidence="2" key="2">
    <citation type="submission" date="2023-12" db="EMBL/GenBank/DDBJ databases">
        <authorList>
            <person name="Sun Q."/>
            <person name="Inoue M."/>
        </authorList>
    </citation>
    <scope>NUCLEOTIDE SEQUENCE</scope>
    <source>
        <strain evidence="2">JCM 17590</strain>
    </source>
</reference>
<comment type="caution">
    <text evidence="2">The sequence shown here is derived from an EMBL/GenBank/DDBJ whole genome shotgun (WGS) entry which is preliminary data.</text>
</comment>
<feature type="region of interest" description="Disordered" evidence="1">
    <location>
        <begin position="1"/>
        <end position="45"/>
    </location>
</feature>
<feature type="compositionally biased region" description="Basic residues" evidence="1">
    <location>
        <begin position="19"/>
        <end position="30"/>
    </location>
</feature>
<feature type="compositionally biased region" description="Acidic residues" evidence="1">
    <location>
        <begin position="555"/>
        <end position="571"/>
    </location>
</feature>
<gene>
    <name evidence="2" type="ORF">GCM10022286_22120</name>
</gene>
<protein>
    <recommendedName>
        <fullName evidence="4">ATP-binding protein</fullName>
    </recommendedName>
</protein>
<sequence length="571" mass="62046">MASKSVTPEPPEVEETLTRARKRAAAKKATGKAASATKRAPKKKAAAADDDVTEVIDLAPDPSILSAIGAGHDLASAMADLIDNSIDKGATRFLARFVTDDNKLIGVRMHDDGVGMSASQLAKAMQLGARRDYAGTDHGHFGVGLKAASLSQAGRLTVYTRCGFEPTHAMRLTQGGFSAEVLSQLAANKGFTRIAGPFASVESGTVIEWDHLHSVFEGGTDVERRTWLDKVFTSLGHELGLTFHRILARDGITIVLQQYDTTFGDGAPIKVQPIDPFGFTPGATGYPLELEATTARGATLRFSCHILQPSNQGPAAKLLGRPRAEWQGVYVYRNDRLQHSSGWLNLLPSRSNDLQLARVAIELTDELLTDVRINPEKNGVVLTGNAVHAIEHATSADGRTFQSFISKARETFRTGTQRDRGPKPVARITEGLPQAVIGALDGEFGFREDGNTLRVLWKPLGPGRLFELEHAKATLWLNEGYRKQLQGVHGGDAAFFKTSIVLQLQDKLERGHLQQSTIDQIERIHTVLAAATFQQIDKDAYDAGESRETRASAQDEIDFDDWEVGDEVPLA</sequence>
<proteinExistence type="predicted"/>
<feature type="region of interest" description="Disordered" evidence="1">
    <location>
        <begin position="543"/>
        <end position="571"/>
    </location>
</feature>
<evidence type="ECO:0000256" key="1">
    <source>
        <dbReference type="SAM" id="MobiDB-lite"/>
    </source>
</evidence>
<dbReference type="RefSeq" id="WP_344791838.1">
    <property type="nucleotide sequence ID" value="NZ_BAABBV010000001.1"/>
</dbReference>
<dbReference type="Pfam" id="PF13589">
    <property type="entry name" value="HATPase_c_3"/>
    <property type="match status" value="1"/>
</dbReference>
<dbReference type="Gene3D" id="3.30.565.10">
    <property type="entry name" value="Histidine kinase-like ATPase, C-terminal domain"/>
    <property type="match status" value="1"/>
</dbReference>
<evidence type="ECO:0008006" key="4">
    <source>
        <dbReference type="Google" id="ProtNLM"/>
    </source>
</evidence>
<evidence type="ECO:0000313" key="3">
    <source>
        <dbReference type="Proteomes" id="UP001415169"/>
    </source>
</evidence>